<keyword evidence="5" id="KW-0175">Coiled coil</keyword>
<dbReference type="GO" id="GO:0016020">
    <property type="term" value="C:membrane"/>
    <property type="evidence" value="ECO:0007669"/>
    <property type="project" value="InterPro"/>
</dbReference>
<keyword evidence="4" id="KW-0342">GTP-binding</keyword>
<dbReference type="Gene3D" id="3.40.50.300">
    <property type="entry name" value="P-loop containing nucleotide triphosphate hydrolases"/>
    <property type="match status" value="1"/>
</dbReference>
<reference evidence="7" key="1">
    <citation type="submission" date="2022-10" db="EMBL/GenBank/DDBJ databases">
        <authorList>
            <person name="Chen Y."/>
            <person name="Dougan E. K."/>
            <person name="Chan C."/>
            <person name="Rhodes N."/>
            <person name="Thang M."/>
        </authorList>
    </citation>
    <scope>NUCLEOTIDE SEQUENCE</scope>
</reference>
<dbReference type="PROSITE" id="PS51716">
    <property type="entry name" value="G_IRG"/>
    <property type="match status" value="1"/>
</dbReference>
<protein>
    <submittedName>
        <fullName evidence="8">Interferon-inducible GTPase 5 (Immunity-relate d GTPase cinema 1)</fullName>
    </submittedName>
</protein>
<dbReference type="EMBL" id="CAMXCT010001602">
    <property type="protein sequence ID" value="CAI3991522.1"/>
    <property type="molecule type" value="Genomic_DNA"/>
</dbReference>
<evidence type="ECO:0000313" key="9">
    <source>
        <dbReference type="Proteomes" id="UP001152797"/>
    </source>
</evidence>
<evidence type="ECO:0000256" key="2">
    <source>
        <dbReference type="ARBA" id="ARBA00022741"/>
    </source>
</evidence>
<dbReference type="FunFam" id="3.40.50.300:FF:000541">
    <property type="entry name" value="Immunity related GTPase M"/>
    <property type="match status" value="1"/>
</dbReference>
<evidence type="ECO:0000313" key="8">
    <source>
        <dbReference type="EMBL" id="CAL4778834.1"/>
    </source>
</evidence>
<dbReference type="PANTHER" id="PTHR32341:SF10">
    <property type="entry name" value="INTERFERON-INDUCIBLE GTPASE 5"/>
    <property type="match status" value="1"/>
</dbReference>
<sequence>MVVQRIWNFISRHRKKFIFTGILAGGAYYFLKVKLPKVQEDFFDSLMKELAAGAASSNGQAEEQQRRASFQKHQEVSDSYARKGLRSFLARHQGCFKIDQCHAKVKAASNSEMKVAAFKELQVECLALLASAAYSLNVILMLHRVQFNIAGREAAAGQSGDSSEANGEPSAAMQELISSTDFFLEGPAMVVNATRKAVQETTSLQPETAVSTSSLSSFFKEVFQKVDKEVSNVDPFQTLDNIVGIEPVGITLASRFTMVYHLELKSLKSDLGNISRVCFRAALAQIMVSTLLHSWQVREHDCRITADEMSELQSTLGVRRSQVERCGETWESQPQESAADAKSIPGVKFGSAPHVADWLRQKTLQMPEEDITRDELTEALLKVLAANGAPSSMQKLEEISGCLADLQKELVEQRDSLGVQKEELARREAELKAQLEALEVKPEKPMDRDYPVPSWLTNSEGTMNVAVVGNSGVGKSLLINKMRRLKPGAAEWAPTGVKETTLRPMMYTFPGIDKVRLWDLPGAGTPGFPKENYLRDMGLRHFDSVLIVTANRFTSTEVMLREELERYTVPYFMVRTKIDLDIWNNKEDNKLEEAVTLKNIRDELVQHGVSQIYLVSSREPDRYDMPALLADAFPGVRNYLDASSFLFAGGTDGATESWSLPVLWSSIVAGIQGQWQDAVEDFLYVVDGTDVHITQQCDGRAASIVLTEQRQQVLLPPVRLSQTESDNLFEYVWVRAARFA</sequence>
<evidence type="ECO:0000256" key="3">
    <source>
        <dbReference type="ARBA" id="ARBA00022801"/>
    </source>
</evidence>
<feature type="domain" description="IRG-type G" evidence="6">
    <location>
        <begin position="461"/>
        <end position="635"/>
    </location>
</feature>
<dbReference type="GO" id="GO:0005525">
    <property type="term" value="F:GTP binding"/>
    <property type="evidence" value="ECO:0007669"/>
    <property type="project" value="UniProtKB-KW"/>
</dbReference>
<dbReference type="OrthoDB" id="422720at2759"/>
<dbReference type="InterPro" id="IPR051515">
    <property type="entry name" value="IRG"/>
</dbReference>
<keyword evidence="3" id="KW-0378">Hydrolase</keyword>
<dbReference type="AlphaFoldDB" id="A0A9P1FZ31"/>
<feature type="coiled-coil region" evidence="5">
    <location>
        <begin position="403"/>
        <end position="441"/>
    </location>
</feature>
<dbReference type="InterPro" id="IPR027417">
    <property type="entry name" value="P-loop_NTPase"/>
</dbReference>
<evidence type="ECO:0000259" key="6">
    <source>
        <dbReference type="PROSITE" id="PS51716"/>
    </source>
</evidence>
<organism evidence="7">
    <name type="scientific">Cladocopium goreaui</name>
    <dbReference type="NCBI Taxonomy" id="2562237"/>
    <lineage>
        <taxon>Eukaryota</taxon>
        <taxon>Sar</taxon>
        <taxon>Alveolata</taxon>
        <taxon>Dinophyceae</taxon>
        <taxon>Suessiales</taxon>
        <taxon>Symbiodiniaceae</taxon>
        <taxon>Cladocopium</taxon>
    </lineage>
</organism>
<accession>A0A9P1FZ31</accession>
<dbReference type="EMBL" id="CAMXCT020001602">
    <property type="protein sequence ID" value="CAL1144897.1"/>
    <property type="molecule type" value="Genomic_DNA"/>
</dbReference>
<dbReference type="PANTHER" id="PTHR32341">
    <property type="entry name" value="INTERFERON-INDUCIBLE GTPASE"/>
    <property type="match status" value="1"/>
</dbReference>
<dbReference type="InterPro" id="IPR030385">
    <property type="entry name" value="G_IRG_dom"/>
</dbReference>
<dbReference type="SUPFAM" id="SSF52540">
    <property type="entry name" value="P-loop containing nucleoside triphosphate hydrolases"/>
    <property type="match status" value="1"/>
</dbReference>
<proteinExistence type="inferred from homology"/>
<dbReference type="GO" id="GO:0016787">
    <property type="term" value="F:hydrolase activity"/>
    <property type="evidence" value="ECO:0007669"/>
    <property type="project" value="UniProtKB-KW"/>
</dbReference>
<name>A0A9P1FZ31_9DINO</name>
<evidence type="ECO:0000256" key="1">
    <source>
        <dbReference type="ARBA" id="ARBA00005429"/>
    </source>
</evidence>
<gene>
    <name evidence="7" type="ORF">C1SCF055_LOCUS18421</name>
</gene>
<dbReference type="EMBL" id="CAMXCT030001602">
    <property type="protein sequence ID" value="CAL4778834.1"/>
    <property type="molecule type" value="Genomic_DNA"/>
</dbReference>
<keyword evidence="9" id="KW-1185">Reference proteome</keyword>
<evidence type="ECO:0000313" key="7">
    <source>
        <dbReference type="EMBL" id="CAI3991522.1"/>
    </source>
</evidence>
<comment type="similarity">
    <text evidence="1">Belongs to the TRAFAC class dynamin-like GTPase superfamily. IRG family.</text>
</comment>
<reference evidence="8 9" key="2">
    <citation type="submission" date="2024-05" db="EMBL/GenBank/DDBJ databases">
        <authorList>
            <person name="Chen Y."/>
            <person name="Shah S."/>
            <person name="Dougan E. K."/>
            <person name="Thang M."/>
            <person name="Chan C."/>
        </authorList>
    </citation>
    <scope>NUCLEOTIDE SEQUENCE [LARGE SCALE GENOMIC DNA]</scope>
</reference>
<comment type="caution">
    <text evidence="7">The sequence shown here is derived from an EMBL/GenBank/DDBJ whole genome shotgun (WGS) entry which is preliminary data.</text>
</comment>
<dbReference type="InterPro" id="IPR007743">
    <property type="entry name" value="Immunity-related_GTPase-like"/>
</dbReference>
<dbReference type="Pfam" id="PF05049">
    <property type="entry name" value="IIGP"/>
    <property type="match status" value="1"/>
</dbReference>
<evidence type="ECO:0000256" key="5">
    <source>
        <dbReference type="SAM" id="Coils"/>
    </source>
</evidence>
<keyword evidence="2" id="KW-0547">Nucleotide-binding</keyword>
<dbReference type="Proteomes" id="UP001152797">
    <property type="component" value="Unassembled WGS sequence"/>
</dbReference>
<evidence type="ECO:0000256" key="4">
    <source>
        <dbReference type="ARBA" id="ARBA00023134"/>
    </source>
</evidence>